<dbReference type="RefSeq" id="WP_078110614.1">
    <property type="nucleotide sequence ID" value="NZ_CP065424.1"/>
</dbReference>
<evidence type="ECO:0008006" key="3">
    <source>
        <dbReference type="Google" id="ProtNLM"/>
    </source>
</evidence>
<evidence type="ECO:0000313" key="2">
    <source>
        <dbReference type="Proteomes" id="UP000189761"/>
    </source>
</evidence>
<reference evidence="1 2" key="1">
    <citation type="submission" date="2017-01" db="EMBL/GenBank/DDBJ databases">
        <title>Draft genome sequence of Bacillus oleronius.</title>
        <authorList>
            <person name="Allam M."/>
        </authorList>
    </citation>
    <scope>NUCLEOTIDE SEQUENCE [LARGE SCALE GENOMIC DNA]</scope>
    <source>
        <strain evidence="1 2">DSM 9356</strain>
    </source>
</reference>
<dbReference type="PANTHER" id="PTHR40051">
    <property type="entry name" value="IG HYPOTHETICAL 15966"/>
    <property type="match status" value="1"/>
</dbReference>
<sequence>MSNNNIHDRGMKKWYGFMMPEHVAETKQMWIDSQKINMPIFDEDRISEFEQLIRYAKDYNLYVDLSLYEDGFEKKLLCCIKSIDQLMKEIKVVTEEGIEFVRFDKILNVTVID</sequence>
<accession>A0A8E2LDR8</accession>
<evidence type="ECO:0000313" key="1">
    <source>
        <dbReference type="EMBL" id="OOP67553.1"/>
    </source>
</evidence>
<dbReference type="Pfam" id="PF08863">
    <property type="entry name" value="YolD"/>
    <property type="match status" value="1"/>
</dbReference>
<organism evidence="1 2">
    <name type="scientific">Heyndrickxia oleronia</name>
    <dbReference type="NCBI Taxonomy" id="38875"/>
    <lineage>
        <taxon>Bacteria</taxon>
        <taxon>Bacillati</taxon>
        <taxon>Bacillota</taxon>
        <taxon>Bacilli</taxon>
        <taxon>Bacillales</taxon>
        <taxon>Bacillaceae</taxon>
        <taxon>Heyndrickxia</taxon>
    </lineage>
</organism>
<dbReference type="EMBL" id="MTLA01000186">
    <property type="protein sequence ID" value="OOP67553.1"/>
    <property type="molecule type" value="Genomic_DNA"/>
</dbReference>
<dbReference type="AlphaFoldDB" id="A0A8E2LDR8"/>
<gene>
    <name evidence="1" type="ORF">BWZ43_15230</name>
</gene>
<dbReference type="InterPro" id="IPR014962">
    <property type="entry name" value="YolD"/>
</dbReference>
<keyword evidence="2" id="KW-1185">Reference proteome</keyword>
<comment type="caution">
    <text evidence="1">The sequence shown here is derived from an EMBL/GenBank/DDBJ whole genome shotgun (WGS) entry which is preliminary data.</text>
</comment>
<protein>
    <recommendedName>
        <fullName evidence="3">YolD-like family protein</fullName>
    </recommendedName>
</protein>
<proteinExistence type="predicted"/>
<dbReference type="Proteomes" id="UP000189761">
    <property type="component" value="Unassembled WGS sequence"/>
</dbReference>
<dbReference type="PANTHER" id="PTHR40051:SF1">
    <property type="entry name" value="YOLD-LIKE FAMILY PROTEIN"/>
    <property type="match status" value="1"/>
</dbReference>
<name>A0A8E2LDR8_9BACI</name>